<dbReference type="SMART" id="SM00448">
    <property type="entry name" value="REC"/>
    <property type="match status" value="2"/>
</dbReference>
<dbReference type="EC" id="2.7.13.3" evidence="2"/>
<dbReference type="Gene3D" id="3.30.565.10">
    <property type="entry name" value="Histidine kinase-like ATPase, C-terminal domain"/>
    <property type="match status" value="1"/>
</dbReference>
<dbReference type="InterPro" id="IPR005467">
    <property type="entry name" value="His_kinase_dom"/>
</dbReference>
<dbReference type="PANTHER" id="PTHR43065">
    <property type="entry name" value="SENSOR HISTIDINE KINASE"/>
    <property type="match status" value="1"/>
</dbReference>
<dbReference type="CDD" id="cd00082">
    <property type="entry name" value="HisKA"/>
    <property type="match status" value="1"/>
</dbReference>
<dbReference type="Pfam" id="PF08448">
    <property type="entry name" value="PAS_4"/>
    <property type="match status" value="1"/>
</dbReference>
<dbReference type="InterPro" id="IPR004358">
    <property type="entry name" value="Sig_transdc_His_kin-like_C"/>
</dbReference>
<dbReference type="SUPFAM" id="SSF55785">
    <property type="entry name" value="PYP-like sensor domain (PAS domain)"/>
    <property type="match status" value="1"/>
</dbReference>
<dbReference type="Gene3D" id="3.30.450.20">
    <property type="entry name" value="PAS domain"/>
    <property type="match status" value="1"/>
</dbReference>
<dbReference type="InterPro" id="IPR036097">
    <property type="entry name" value="HisK_dim/P_sf"/>
</dbReference>
<dbReference type="PROSITE" id="PS50109">
    <property type="entry name" value="HIS_KIN"/>
    <property type="match status" value="1"/>
</dbReference>
<evidence type="ECO:0000256" key="2">
    <source>
        <dbReference type="ARBA" id="ARBA00012438"/>
    </source>
</evidence>
<dbReference type="InterPro" id="IPR001789">
    <property type="entry name" value="Sig_transdc_resp-reg_receiver"/>
</dbReference>
<dbReference type="CDD" id="cd00130">
    <property type="entry name" value="PAS"/>
    <property type="match status" value="1"/>
</dbReference>
<evidence type="ECO:0000256" key="3">
    <source>
        <dbReference type="ARBA" id="ARBA00022553"/>
    </source>
</evidence>
<comment type="caution">
    <text evidence="8">The sequence shown here is derived from an EMBL/GenBank/DDBJ whole genome shotgun (WGS) entry which is preliminary data.</text>
</comment>
<evidence type="ECO:0000256" key="4">
    <source>
        <dbReference type="PROSITE-ProRule" id="PRU00169"/>
    </source>
</evidence>
<dbReference type="InterPro" id="IPR035965">
    <property type="entry name" value="PAS-like_dom_sf"/>
</dbReference>
<dbReference type="SMART" id="SM00091">
    <property type="entry name" value="PAS"/>
    <property type="match status" value="1"/>
</dbReference>
<reference evidence="8 9" key="1">
    <citation type="journal article" date="2020" name="Int. J. Syst. Evol. Microbiol.">
        <title>Novel acetic acid bacteria from cider fermentations: Acetobacter conturbans sp. nov. and Acetobacter fallax sp. nov.</title>
        <authorList>
            <person name="Sombolestani A.S."/>
            <person name="Cleenwerck I."/>
            <person name="Cnockaert M."/>
            <person name="Borremans W."/>
            <person name="Wieme A.D."/>
            <person name="De Vuyst L."/>
            <person name="Vandamme P."/>
        </authorList>
    </citation>
    <scope>NUCLEOTIDE SEQUENCE [LARGE SCALE GENOMIC DNA]</scope>
    <source>
        <strain evidence="8 9">LMG 30640</strain>
    </source>
</reference>
<dbReference type="InterPro" id="IPR013656">
    <property type="entry name" value="PAS_4"/>
</dbReference>
<dbReference type="Gene3D" id="1.10.287.130">
    <property type="match status" value="1"/>
</dbReference>
<dbReference type="Pfam" id="PF02518">
    <property type="entry name" value="HATPase_c"/>
    <property type="match status" value="1"/>
</dbReference>
<dbReference type="PRINTS" id="PR00344">
    <property type="entry name" value="BCTRLSENSOR"/>
</dbReference>
<feature type="domain" description="Histidine kinase" evidence="6">
    <location>
        <begin position="284"/>
        <end position="521"/>
    </location>
</feature>
<dbReference type="PROSITE" id="PS50110">
    <property type="entry name" value="RESPONSE_REGULATORY"/>
    <property type="match status" value="2"/>
</dbReference>
<keyword evidence="3 4" id="KW-0597">Phosphoprotein</keyword>
<name>A0ABX0JX44_9PROT</name>
<dbReference type="Proteomes" id="UP000635278">
    <property type="component" value="Unassembled WGS sequence"/>
</dbReference>
<dbReference type="SUPFAM" id="SSF47384">
    <property type="entry name" value="Homodimeric domain of signal transducing histidine kinase"/>
    <property type="match status" value="1"/>
</dbReference>
<evidence type="ECO:0000313" key="9">
    <source>
        <dbReference type="Proteomes" id="UP000635278"/>
    </source>
</evidence>
<evidence type="ECO:0000259" key="6">
    <source>
        <dbReference type="PROSITE" id="PS50109"/>
    </source>
</evidence>
<dbReference type="RefSeq" id="WP_173584902.1">
    <property type="nucleotide sequence ID" value="NZ_WOTB01000039.1"/>
</dbReference>
<gene>
    <name evidence="8" type="ORF">GOB93_18325</name>
</gene>
<dbReference type="SUPFAM" id="SSF52172">
    <property type="entry name" value="CheY-like"/>
    <property type="match status" value="2"/>
</dbReference>
<feature type="modified residue" description="4-aspartylphosphate" evidence="4">
    <location>
        <position position="64"/>
    </location>
</feature>
<organism evidence="8 9">
    <name type="scientific">Acetobacter musti</name>
    <dbReference type="NCBI Taxonomy" id="864732"/>
    <lineage>
        <taxon>Bacteria</taxon>
        <taxon>Pseudomonadati</taxon>
        <taxon>Pseudomonadota</taxon>
        <taxon>Alphaproteobacteria</taxon>
        <taxon>Acetobacterales</taxon>
        <taxon>Acetobacteraceae</taxon>
        <taxon>Acetobacter</taxon>
    </lineage>
</organism>
<dbReference type="Gene3D" id="3.40.50.2300">
    <property type="match status" value="2"/>
</dbReference>
<dbReference type="InterPro" id="IPR003594">
    <property type="entry name" value="HATPase_dom"/>
</dbReference>
<feature type="region of interest" description="Disordered" evidence="5">
    <location>
        <begin position="525"/>
        <end position="544"/>
    </location>
</feature>
<dbReference type="InterPro" id="IPR036890">
    <property type="entry name" value="HATPase_C_sf"/>
</dbReference>
<evidence type="ECO:0000313" key="8">
    <source>
        <dbReference type="EMBL" id="NHN86570.1"/>
    </source>
</evidence>
<accession>A0ABX0JX44</accession>
<dbReference type="InterPro" id="IPR003661">
    <property type="entry name" value="HisK_dim/P_dom"/>
</dbReference>
<dbReference type="Pfam" id="PF00072">
    <property type="entry name" value="Response_reg"/>
    <property type="match status" value="2"/>
</dbReference>
<feature type="modified residue" description="4-aspartylphosphate" evidence="4">
    <location>
        <position position="595"/>
    </location>
</feature>
<dbReference type="PANTHER" id="PTHR43065:SF42">
    <property type="entry name" value="TWO-COMPONENT SENSOR PPRA"/>
    <property type="match status" value="1"/>
</dbReference>
<proteinExistence type="predicted"/>
<dbReference type="Pfam" id="PF00512">
    <property type="entry name" value="HisKA"/>
    <property type="match status" value="1"/>
</dbReference>
<dbReference type="InterPro" id="IPR011006">
    <property type="entry name" value="CheY-like_superfamily"/>
</dbReference>
<evidence type="ECO:0000259" key="7">
    <source>
        <dbReference type="PROSITE" id="PS50110"/>
    </source>
</evidence>
<dbReference type="SMART" id="SM00387">
    <property type="entry name" value="HATPase_c"/>
    <property type="match status" value="1"/>
</dbReference>
<protein>
    <recommendedName>
        <fullName evidence="2">histidine kinase</fullName>
        <ecNumber evidence="2">2.7.13.3</ecNumber>
    </recommendedName>
</protein>
<comment type="catalytic activity">
    <reaction evidence="1">
        <text>ATP + protein L-histidine = ADP + protein N-phospho-L-histidine.</text>
        <dbReference type="EC" id="2.7.13.3"/>
    </reaction>
</comment>
<sequence length="657" mass="70700">MSDPLFSASATERDKVLIVDDETEILVALTDLLEDEFDILSAVSGQEALVVLADHPEISVIISDQRMRDMTGDIFLAETRSYSDAGTILLTGYAELDTVVGALNRGAITFYASKPWEPGALRAMVREAATACRTRRALAMERAMLRSLFDNLPLGLAFTDGRGRITRLNDLAALSFGRPLKDCLGHTEGELLPEPSPTTDIRSNDRQDLVRRTSSDGREHWHRISRVTLDTPVGAQGKNQTAVTMPGTGTISVLIDQDVTDLIEMEKRARQADKMQAIATLAGGIAHDFNNLLTAVLGSLELVTDLQPPTDPNVARLFTNAMDAARRGAVLTQKLLDFSRPRDLARRPVDVPKLLGQMQGLLTQSIGGGGPRAIPVRLDLPGSRLPFASTDPSLLEVALVNLCLNARDAQPKGGEIIISAREATISPDSAVVADKGDGRTSRPLSPGQYVVITVKDRGVGMSPETQARIFEPFFTTKSVGSGIGLGLPMVYGYMQRNGGDVRVVSTPGAGTSIALWLPAIHAEANSQSDSDKNNDTAPGPAGGRSILVVDDDPNVAAVTVGFLKKAGFVVMESHSGLQAIELVRQRPDIGLIIMDLLMPEMNGDECARRIAILRPDLKVLFVTGFADRAILPEHARVLPKPFTRDALLSGVEERFSA</sequence>
<evidence type="ECO:0000256" key="1">
    <source>
        <dbReference type="ARBA" id="ARBA00000085"/>
    </source>
</evidence>
<dbReference type="SUPFAM" id="SSF55874">
    <property type="entry name" value="ATPase domain of HSP90 chaperone/DNA topoisomerase II/histidine kinase"/>
    <property type="match status" value="1"/>
</dbReference>
<feature type="domain" description="Response regulatory" evidence="7">
    <location>
        <begin position="15"/>
        <end position="129"/>
    </location>
</feature>
<keyword evidence="9" id="KW-1185">Reference proteome</keyword>
<dbReference type="InterPro" id="IPR000014">
    <property type="entry name" value="PAS"/>
</dbReference>
<dbReference type="EMBL" id="WOTB01000039">
    <property type="protein sequence ID" value="NHN86570.1"/>
    <property type="molecule type" value="Genomic_DNA"/>
</dbReference>
<dbReference type="SMART" id="SM00388">
    <property type="entry name" value="HisKA"/>
    <property type="match status" value="1"/>
</dbReference>
<evidence type="ECO:0000256" key="5">
    <source>
        <dbReference type="SAM" id="MobiDB-lite"/>
    </source>
</evidence>
<feature type="domain" description="Response regulatory" evidence="7">
    <location>
        <begin position="545"/>
        <end position="655"/>
    </location>
</feature>